<dbReference type="RefSeq" id="WP_091097203.1">
    <property type="nucleotide sequence ID" value="NZ_FMHZ01000002.1"/>
</dbReference>
<name>A0A1C6UHA9_9ACTN</name>
<accession>A0A1C6UHA9</accession>
<proteinExistence type="predicted"/>
<gene>
    <name evidence="3" type="ORF">GA0070606_2104</name>
</gene>
<dbReference type="AlphaFoldDB" id="A0A1C6UHA9"/>
<dbReference type="Pfam" id="PF07498">
    <property type="entry name" value="Rho_N"/>
    <property type="match status" value="1"/>
</dbReference>
<dbReference type="EMBL" id="FMHZ01000002">
    <property type="protein sequence ID" value="SCL53338.1"/>
    <property type="molecule type" value="Genomic_DNA"/>
</dbReference>
<organism evidence="3 4">
    <name type="scientific">Micromonospora citrea</name>
    <dbReference type="NCBI Taxonomy" id="47855"/>
    <lineage>
        <taxon>Bacteria</taxon>
        <taxon>Bacillati</taxon>
        <taxon>Actinomycetota</taxon>
        <taxon>Actinomycetes</taxon>
        <taxon>Micromonosporales</taxon>
        <taxon>Micromonosporaceae</taxon>
        <taxon>Micromonospora</taxon>
    </lineage>
</organism>
<evidence type="ECO:0000313" key="4">
    <source>
        <dbReference type="Proteomes" id="UP000199001"/>
    </source>
</evidence>
<feature type="compositionally biased region" description="Basic and acidic residues" evidence="1">
    <location>
        <begin position="65"/>
        <end position="76"/>
    </location>
</feature>
<dbReference type="STRING" id="47855.GA0070606_2104"/>
<dbReference type="Proteomes" id="UP000199001">
    <property type="component" value="Unassembled WGS sequence"/>
</dbReference>
<keyword evidence="4" id="KW-1185">Reference proteome</keyword>
<evidence type="ECO:0000313" key="3">
    <source>
        <dbReference type="EMBL" id="SCL53338.1"/>
    </source>
</evidence>
<protein>
    <submittedName>
        <fullName evidence="3">Rho termination factor, N-terminal domain</fullName>
    </submittedName>
</protein>
<dbReference type="InterPro" id="IPR011112">
    <property type="entry name" value="Rho-like_N"/>
</dbReference>
<feature type="compositionally biased region" description="Low complexity" evidence="1">
    <location>
        <begin position="81"/>
        <end position="108"/>
    </location>
</feature>
<reference evidence="4" key="1">
    <citation type="submission" date="2016-06" db="EMBL/GenBank/DDBJ databases">
        <authorList>
            <person name="Varghese N."/>
            <person name="Submissions Spin"/>
        </authorList>
    </citation>
    <scope>NUCLEOTIDE SEQUENCE [LARGE SCALE GENOMIC DNA]</scope>
    <source>
        <strain evidence="4">DSM 43903</strain>
    </source>
</reference>
<evidence type="ECO:0000259" key="2">
    <source>
        <dbReference type="Pfam" id="PF07498"/>
    </source>
</evidence>
<feature type="region of interest" description="Disordered" evidence="1">
    <location>
        <begin position="48"/>
        <end position="108"/>
    </location>
</feature>
<dbReference type="GO" id="GO:0006353">
    <property type="term" value="P:DNA-templated transcription termination"/>
    <property type="evidence" value="ECO:0007669"/>
    <property type="project" value="InterPro"/>
</dbReference>
<feature type="domain" description="Rho termination factor-like N-terminal" evidence="2">
    <location>
        <begin position="148"/>
        <end position="178"/>
    </location>
</feature>
<evidence type="ECO:0000256" key="1">
    <source>
        <dbReference type="SAM" id="MobiDB-lite"/>
    </source>
</evidence>
<dbReference type="OrthoDB" id="3405928at2"/>
<sequence>MTGPRRDVAGLVAALLRDLPAADLAALVEGRARLAVVPLDAAAPGPLAGHPLDATPSGPLAGHPLDARPARTDAHPPRTGPPGTRRSPSARPAAAPAPAAGPRAVDPAGNEVATAAGRAASTADPARARAALAAMSRRDDGTAYLTGWTARDLRALAASLGLRGVTGLRKAELVDRIVDRTIGYRLASTAIRRL</sequence>